<dbReference type="STRING" id="1121324.CLIT_14c00210"/>
<dbReference type="EMBL" id="JJMM01000014">
    <property type="protein sequence ID" value="KDR94560.1"/>
    <property type="molecule type" value="Genomic_DNA"/>
</dbReference>
<dbReference type="Pfam" id="PF00072">
    <property type="entry name" value="Response_reg"/>
    <property type="match status" value="1"/>
</dbReference>
<evidence type="ECO:0000313" key="6">
    <source>
        <dbReference type="EMBL" id="KDR94560.1"/>
    </source>
</evidence>
<dbReference type="Proteomes" id="UP000027946">
    <property type="component" value="Unassembled WGS sequence"/>
</dbReference>
<feature type="domain" description="Response regulatory" evidence="4">
    <location>
        <begin position="3"/>
        <end position="118"/>
    </location>
</feature>
<evidence type="ECO:0000256" key="1">
    <source>
        <dbReference type="ARBA" id="ARBA00018672"/>
    </source>
</evidence>
<dbReference type="SMART" id="SM00448">
    <property type="entry name" value="REC"/>
    <property type="match status" value="1"/>
</dbReference>
<proteinExistence type="predicted"/>
<dbReference type="AlphaFoldDB" id="A0A069REF2"/>
<keyword evidence="3" id="KW-0597">Phosphoprotein</keyword>
<dbReference type="SUPFAM" id="SSF109604">
    <property type="entry name" value="HD-domain/PDEase-like"/>
    <property type="match status" value="1"/>
</dbReference>
<dbReference type="InterPro" id="IPR011006">
    <property type="entry name" value="CheY-like_superfamily"/>
</dbReference>
<dbReference type="PROSITE" id="PS50110">
    <property type="entry name" value="RESPONSE_REGULATORY"/>
    <property type="match status" value="1"/>
</dbReference>
<dbReference type="Pfam" id="PF08668">
    <property type="entry name" value="HDOD"/>
    <property type="match status" value="1"/>
</dbReference>
<dbReference type="PANTHER" id="PTHR33525:SF3">
    <property type="entry name" value="RIBONUCLEASE Y"/>
    <property type="match status" value="1"/>
</dbReference>
<dbReference type="RefSeq" id="WP_038266392.1">
    <property type="nucleotide sequence ID" value="NZ_FSRH01000016.1"/>
</dbReference>
<dbReference type="Gene3D" id="1.10.3210.10">
    <property type="entry name" value="Hypothetical protein af1432"/>
    <property type="match status" value="1"/>
</dbReference>
<feature type="domain" description="HDOD" evidence="5">
    <location>
        <begin position="139"/>
        <end position="331"/>
    </location>
</feature>
<name>A0A069REF2_PEPLI</name>
<dbReference type="eggNOG" id="COG1639">
    <property type="taxonomic scope" value="Bacteria"/>
</dbReference>
<keyword evidence="7" id="KW-1185">Reference proteome</keyword>
<dbReference type="GO" id="GO:0000160">
    <property type="term" value="P:phosphorelay signal transduction system"/>
    <property type="evidence" value="ECO:0007669"/>
    <property type="project" value="InterPro"/>
</dbReference>
<reference evidence="6 7" key="1">
    <citation type="submission" date="2014-03" db="EMBL/GenBank/DDBJ databases">
        <title>Genome sequence of Clostridium litorale W6, DSM 5388.</title>
        <authorList>
            <person name="Poehlein A."/>
            <person name="Jagirdar A."/>
            <person name="Khonsari B."/>
            <person name="Chibani C.M."/>
            <person name="Gutierrez Gutierrez D.A."/>
            <person name="Davydova E."/>
            <person name="Alghaithi H.S."/>
            <person name="Nair K.P."/>
            <person name="Dhamotharan K."/>
            <person name="Chandran L."/>
            <person name="G W."/>
            <person name="Daniel R."/>
        </authorList>
    </citation>
    <scope>NUCLEOTIDE SEQUENCE [LARGE SCALE GENOMIC DNA]</scope>
    <source>
        <strain evidence="6 7">W6</strain>
    </source>
</reference>
<dbReference type="InterPro" id="IPR052340">
    <property type="entry name" value="RNase_Y/CdgJ"/>
</dbReference>
<feature type="modified residue" description="4-aspartylphosphate" evidence="3">
    <location>
        <position position="52"/>
    </location>
</feature>
<gene>
    <name evidence="6" type="ORF">CLIT_14c00210</name>
</gene>
<organism evidence="6 7">
    <name type="scientific">Peptoclostridium litorale DSM 5388</name>
    <dbReference type="NCBI Taxonomy" id="1121324"/>
    <lineage>
        <taxon>Bacteria</taxon>
        <taxon>Bacillati</taxon>
        <taxon>Bacillota</taxon>
        <taxon>Clostridia</taxon>
        <taxon>Peptostreptococcales</taxon>
        <taxon>Peptoclostridiaceae</taxon>
        <taxon>Peptoclostridium</taxon>
    </lineage>
</organism>
<evidence type="ECO:0000256" key="2">
    <source>
        <dbReference type="ARBA" id="ARBA00024867"/>
    </source>
</evidence>
<sequence>MKKILFVDDEKQILRSFMRLFIDTNYEIFMAESGLQALEILASNDIDLVISDFKMPHMNGFELLSTVKKLYPKAMRIMLSGYSEEDMVFKSLHMNIAKIYMFKPWQNDRLLNIVTQIFQTESMLKSKNLLEAMNNIDHLPTIPKNHQKILSLLESDFDISKISDEIERDQSIASKVLHIANSAFYGAKTGSLKKAITFIGLQNTTNLVRSTSVMSYLSEDSQSKQTDNIWDHAALSNRLLYHLYEKHIGKNLPDLFSSAGLLQNIGMVFLLKNFKLDYIKLLLRAQKENFCLADAESKRFGINHMQAGAYLLNWWDFPYPIIESAMYHHVPSDERIVNRELLNAVHISSRYASILLGTPLLCKFDPNAFDVLNIDQYEFEEKLKGFKS</sequence>
<dbReference type="OrthoDB" id="324626at2"/>
<evidence type="ECO:0000256" key="3">
    <source>
        <dbReference type="PROSITE-ProRule" id="PRU00169"/>
    </source>
</evidence>
<evidence type="ECO:0000313" key="7">
    <source>
        <dbReference type="Proteomes" id="UP000027946"/>
    </source>
</evidence>
<evidence type="ECO:0000259" key="4">
    <source>
        <dbReference type="PROSITE" id="PS50110"/>
    </source>
</evidence>
<comment type="caution">
    <text evidence="6">The sequence shown here is derived from an EMBL/GenBank/DDBJ whole genome shotgun (WGS) entry which is preliminary data.</text>
</comment>
<protein>
    <recommendedName>
        <fullName evidence="1">Stage 0 sporulation protein A homolog</fullName>
    </recommendedName>
</protein>
<comment type="function">
    <text evidence="2">May play the central regulatory role in sporulation. It may be an element of the effector pathway responsible for the activation of sporulation genes in response to nutritional stress. Spo0A may act in concert with spo0H (a sigma factor) to control the expression of some genes that are critical to the sporulation process.</text>
</comment>
<dbReference type="PROSITE" id="PS51833">
    <property type="entry name" value="HDOD"/>
    <property type="match status" value="1"/>
</dbReference>
<dbReference type="InterPro" id="IPR001789">
    <property type="entry name" value="Sig_transdc_resp-reg_receiver"/>
</dbReference>
<dbReference type="eggNOG" id="COG2204">
    <property type="taxonomic scope" value="Bacteria"/>
</dbReference>
<dbReference type="CDD" id="cd17569">
    <property type="entry name" value="REC_HupR-like"/>
    <property type="match status" value="1"/>
</dbReference>
<dbReference type="SUPFAM" id="SSF52172">
    <property type="entry name" value="CheY-like"/>
    <property type="match status" value="1"/>
</dbReference>
<dbReference type="PANTHER" id="PTHR33525">
    <property type="match status" value="1"/>
</dbReference>
<evidence type="ECO:0000259" key="5">
    <source>
        <dbReference type="PROSITE" id="PS51833"/>
    </source>
</evidence>
<accession>A0A069REF2</accession>
<dbReference type="InterPro" id="IPR013976">
    <property type="entry name" value="HDOD"/>
</dbReference>
<dbReference type="Gene3D" id="3.40.50.2300">
    <property type="match status" value="1"/>
</dbReference>